<sequence length="90" mass="10061">MPTLNVDLTPALAKFVQEKVDSGEYRNASDLVRDALRLLSRDDRLEAEKLDRLRQEIALGIDDADQGHFATRSLDEIADSVLRDHGVGRS</sequence>
<dbReference type="NCBIfam" id="TIGR02606">
    <property type="entry name" value="antidote_CC2985"/>
    <property type="match status" value="1"/>
</dbReference>
<proteinExistence type="inferred from homology"/>
<comment type="caution">
    <text evidence="3">The sequence shown here is derived from an EMBL/GenBank/DDBJ whole genome shotgun (WGS) entry which is preliminary data.</text>
</comment>
<dbReference type="PANTHER" id="PTHR36582:SF2">
    <property type="entry name" value="ANTITOXIN PARD"/>
    <property type="match status" value="1"/>
</dbReference>
<name>A0ABS4SG61_9PROT</name>
<accession>A0ABS4SG61</accession>
<evidence type="ECO:0000313" key="4">
    <source>
        <dbReference type="Proteomes" id="UP000781958"/>
    </source>
</evidence>
<dbReference type="Gene3D" id="6.10.10.120">
    <property type="entry name" value="Antitoxin ParD1-like"/>
    <property type="match status" value="1"/>
</dbReference>
<dbReference type="InterPro" id="IPR022789">
    <property type="entry name" value="ParD"/>
</dbReference>
<evidence type="ECO:0000256" key="1">
    <source>
        <dbReference type="ARBA" id="ARBA00008580"/>
    </source>
</evidence>
<protein>
    <submittedName>
        <fullName evidence="3">Antitoxin ParD1/3/4</fullName>
    </submittedName>
</protein>
<dbReference type="CDD" id="cd22231">
    <property type="entry name" value="RHH_NikR_HicB-like"/>
    <property type="match status" value="1"/>
</dbReference>
<dbReference type="PANTHER" id="PTHR36582">
    <property type="entry name" value="ANTITOXIN PARD"/>
    <property type="match status" value="1"/>
</dbReference>
<evidence type="ECO:0000256" key="2">
    <source>
        <dbReference type="ARBA" id="ARBA00022649"/>
    </source>
</evidence>
<keyword evidence="4" id="KW-1185">Reference proteome</keyword>
<keyword evidence="2" id="KW-1277">Toxin-antitoxin system</keyword>
<dbReference type="InterPro" id="IPR010985">
    <property type="entry name" value="Ribbon_hlx_hlx"/>
</dbReference>
<dbReference type="EMBL" id="JAGINP010000003">
    <property type="protein sequence ID" value="MBP2291549.1"/>
    <property type="molecule type" value="Genomic_DNA"/>
</dbReference>
<evidence type="ECO:0000313" key="3">
    <source>
        <dbReference type="EMBL" id="MBP2291549.1"/>
    </source>
</evidence>
<reference evidence="3 4" key="1">
    <citation type="submission" date="2021-03" db="EMBL/GenBank/DDBJ databases">
        <title>Genomic Encyclopedia of Type Strains, Phase III (KMG-III): the genomes of soil and plant-associated and newly described type strains.</title>
        <authorList>
            <person name="Whitman W."/>
        </authorList>
    </citation>
    <scope>NUCLEOTIDE SEQUENCE [LARGE SCALE GENOMIC DNA]</scope>
    <source>
        <strain evidence="3 4">IMMIB AFH-6</strain>
    </source>
</reference>
<dbReference type="Pfam" id="PF03693">
    <property type="entry name" value="ParD_antitoxin"/>
    <property type="match status" value="1"/>
</dbReference>
<dbReference type="RefSeq" id="WP_209765053.1">
    <property type="nucleotide sequence ID" value="NZ_JAGINP010000003.1"/>
</dbReference>
<dbReference type="InterPro" id="IPR038296">
    <property type="entry name" value="ParD_sf"/>
</dbReference>
<dbReference type="Proteomes" id="UP000781958">
    <property type="component" value="Unassembled WGS sequence"/>
</dbReference>
<comment type="similarity">
    <text evidence="1">Belongs to the ParD antitoxin family.</text>
</comment>
<dbReference type="SUPFAM" id="SSF47598">
    <property type="entry name" value="Ribbon-helix-helix"/>
    <property type="match status" value="1"/>
</dbReference>
<organism evidence="3 4">
    <name type="scientific">Azospirillum rugosum</name>
    <dbReference type="NCBI Taxonomy" id="416170"/>
    <lineage>
        <taxon>Bacteria</taxon>
        <taxon>Pseudomonadati</taxon>
        <taxon>Pseudomonadota</taxon>
        <taxon>Alphaproteobacteria</taxon>
        <taxon>Rhodospirillales</taxon>
        <taxon>Azospirillaceae</taxon>
        <taxon>Azospirillum</taxon>
    </lineage>
</organism>
<gene>
    <name evidence="3" type="ORF">J2851_001298</name>
</gene>